<reference evidence="7 8" key="1">
    <citation type="submission" date="2020-08" db="EMBL/GenBank/DDBJ databases">
        <title>Genomic Encyclopedia of Type Strains, Phase IV (KMG-IV): sequencing the most valuable type-strain genomes for metagenomic binning, comparative biology and taxonomic classification.</title>
        <authorList>
            <person name="Goeker M."/>
        </authorList>
    </citation>
    <scope>NUCLEOTIDE SEQUENCE [LARGE SCALE GENOMIC DNA]</scope>
    <source>
        <strain evidence="7 8">YC6886</strain>
    </source>
</reference>
<dbReference type="EMBL" id="JACHFD010000006">
    <property type="protein sequence ID" value="MBB5351435.1"/>
    <property type="molecule type" value="Genomic_DNA"/>
</dbReference>
<keyword evidence="3" id="KW-0106">Calcium</keyword>
<dbReference type="Proteomes" id="UP000557717">
    <property type="component" value="Unassembled WGS sequence"/>
</dbReference>
<dbReference type="RefSeq" id="WP_184017584.1">
    <property type="nucleotide sequence ID" value="NZ_JACHFD010000006.1"/>
</dbReference>
<accession>A0A840V0B5</accession>
<evidence type="ECO:0000256" key="4">
    <source>
        <dbReference type="ARBA" id="ARBA00023157"/>
    </source>
</evidence>
<dbReference type="Gene3D" id="2.60.40.2030">
    <property type="match status" value="1"/>
</dbReference>
<dbReference type="Pfam" id="PF03160">
    <property type="entry name" value="Calx-beta"/>
    <property type="match status" value="1"/>
</dbReference>
<dbReference type="Gene3D" id="2.60.120.200">
    <property type="match status" value="1"/>
</dbReference>
<name>A0A840V0B5_9BACT</name>
<dbReference type="InterPro" id="IPR013783">
    <property type="entry name" value="Ig-like_fold"/>
</dbReference>
<dbReference type="Pfam" id="PF13385">
    <property type="entry name" value="Laminin_G_3"/>
    <property type="match status" value="1"/>
</dbReference>
<feature type="domain" description="LamG-like jellyroll fold" evidence="6">
    <location>
        <begin position="638"/>
        <end position="793"/>
    </location>
</feature>
<keyword evidence="8" id="KW-1185">Reference proteome</keyword>
<proteinExistence type="predicted"/>
<evidence type="ECO:0000259" key="6">
    <source>
        <dbReference type="SMART" id="SM00560"/>
    </source>
</evidence>
<dbReference type="InterPro" id="IPR003644">
    <property type="entry name" value="Calx_beta"/>
</dbReference>
<dbReference type="InterPro" id="IPR006558">
    <property type="entry name" value="LamG-like"/>
</dbReference>
<dbReference type="SMART" id="SM00560">
    <property type="entry name" value="LamGL"/>
    <property type="match status" value="1"/>
</dbReference>
<evidence type="ECO:0000256" key="2">
    <source>
        <dbReference type="ARBA" id="ARBA00022737"/>
    </source>
</evidence>
<dbReference type="SMART" id="SM00237">
    <property type="entry name" value="Calx_beta"/>
    <property type="match status" value="1"/>
</dbReference>
<evidence type="ECO:0000313" key="7">
    <source>
        <dbReference type="EMBL" id="MBB5351435.1"/>
    </source>
</evidence>
<gene>
    <name evidence="7" type="ORF">HNR46_001671</name>
</gene>
<feature type="domain" description="Calx-beta" evidence="5">
    <location>
        <begin position="1270"/>
        <end position="1365"/>
    </location>
</feature>
<evidence type="ECO:0000256" key="1">
    <source>
        <dbReference type="ARBA" id="ARBA00022729"/>
    </source>
</evidence>
<dbReference type="Pfam" id="PF17957">
    <property type="entry name" value="Big_7"/>
    <property type="match status" value="2"/>
</dbReference>
<evidence type="ECO:0000313" key="8">
    <source>
        <dbReference type="Proteomes" id="UP000557717"/>
    </source>
</evidence>
<comment type="caution">
    <text evidence="7">The sequence shown here is derived from an EMBL/GenBank/DDBJ whole genome shotgun (WGS) entry which is preliminary data.</text>
</comment>
<keyword evidence="4" id="KW-1015">Disulfide bond</keyword>
<keyword evidence="1" id="KW-0732">Signal</keyword>
<protein>
    <submittedName>
        <fullName evidence="7">Uncharacterized protein</fullName>
    </submittedName>
</protein>
<dbReference type="InterPro" id="IPR038081">
    <property type="entry name" value="CalX-like_sf"/>
</dbReference>
<dbReference type="Gene3D" id="2.60.40.10">
    <property type="entry name" value="Immunoglobulins"/>
    <property type="match status" value="2"/>
</dbReference>
<dbReference type="PROSITE" id="PS00018">
    <property type="entry name" value="EF_HAND_1"/>
    <property type="match status" value="1"/>
</dbReference>
<dbReference type="InterPro" id="IPR018247">
    <property type="entry name" value="EF_Hand_1_Ca_BS"/>
</dbReference>
<organism evidence="7 8">
    <name type="scientific">Haloferula luteola</name>
    <dbReference type="NCBI Taxonomy" id="595692"/>
    <lineage>
        <taxon>Bacteria</taxon>
        <taxon>Pseudomonadati</taxon>
        <taxon>Verrucomicrobiota</taxon>
        <taxon>Verrucomicrobiia</taxon>
        <taxon>Verrucomicrobiales</taxon>
        <taxon>Verrucomicrobiaceae</taxon>
        <taxon>Haloferula</taxon>
    </lineage>
</organism>
<dbReference type="SUPFAM" id="SSF49899">
    <property type="entry name" value="Concanavalin A-like lectins/glucanases"/>
    <property type="match status" value="1"/>
</dbReference>
<keyword evidence="2" id="KW-0677">Repeat</keyword>
<dbReference type="GO" id="GO:0016020">
    <property type="term" value="C:membrane"/>
    <property type="evidence" value="ECO:0007669"/>
    <property type="project" value="InterPro"/>
</dbReference>
<dbReference type="GO" id="GO:0007154">
    <property type="term" value="P:cell communication"/>
    <property type="evidence" value="ECO:0007669"/>
    <property type="project" value="InterPro"/>
</dbReference>
<dbReference type="InterPro" id="IPR013320">
    <property type="entry name" value="ConA-like_dom_sf"/>
</dbReference>
<dbReference type="SUPFAM" id="SSF141072">
    <property type="entry name" value="CalX-like"/>
    <property type="match status" value="1"/>
</dbReference>
<evidence type="ECO:0000256" key="3">
    <source>
        <dbReference type="ARBA" id="ARBA00022837"/>
    </source>
</evidence>
<evidence type="ECO:0000259" key="5">
    <source>
        <dbReference type="SMART" id="SM00237"/>
    </source>
</evidence>
<sequence>MTRTFAAASSAALYLTCSVQGMEFGNVDVVQLNATNNGLDSASPAVSVSVAPGSTANFSIRAANRGDTDVSFGMEDDTAGGVMLTSVRENGRDNSATGDTTGLSYATSHGDLGSGYFFIPVAHSPLGSEFNINIAAAFFPFTEGWICGYTQNSSGTNGGVQDELHVSAGIASGAQFFDNGSGNFKLDLTTLSSYGVNATGENGVLLVTGFKNEDNFALSADNADGTFNVVLKDNQSNGTGTERDPISFVYIPTAAAGPDLVTAVGRVQSDGSSEVSGGNYTVTKLLGPVAGVDAVNAFGTTADMTARETLERTANTVDTSTDLAVSDASGIVVGMEVSGTGITEGTTVVAISGTTITISEPAFVTDAGVSISFISVANDTTLTVVDASGIEVGQKVSGTGIADGTTVVAVDGTQIEVSKGVSESGSGVAVEFATQGRWLLQIAAQTGETGTLIVSPCTGEANNLDNIVSYEWDAALEGWVVESRDIVNATDNPVLEDGAVADEDMFSFAFFTIQPENEQPTIAITSPSNGQVFSQGSSVTITADAADAAPGSVTAVEFYLNGALVATDTTAPYEYTTPVYSSPVNFTVDAIVEDNAGARTTAEQVYFSVVPPAGSGGLFFNGVDDYVTFGDDPSLKLSTFTLETWFYRVGSGVATGTGSGGVTAIPLVTKGRGESDQSNVDMNYFLGIDEETGVLAADFEDINLGTNAPVFGKTPVEMNTWQHAVATYDGTEWRLYLNGNLEAVVNTGGLLPRADSIQHAGIGTALNSLGEPAGYFHGFLDESRIWNRALTQSEVRERVNFEIPAESGLVGRWGMTEGAGETITSTAAGNVAGSLMNGPIWTAGHAFSSNAKPEVAVTSPLEGDRYLLGETIALTASASDADGTITKVDFFDNGVLVGSDNAEPFEFSYTNAPLGGLHRLTAVATDNLGETSLSGEVVVDVTLPSPTLPGYTAGVIDGGDVDADTEGTSPADPANWVVESSTATPLAFDNPGTVLGSPAININGAPVPFASGLLIGSNYTVLGNLAAADNNLSPFEKEGYYGFSVEDNGGPGEDNPATPDESSRFSLSYLPFADGWIGGNFDATGAVIGGSANLPAGVSIVNTSSGAYEITGLPASGNLISMGYGDGLDNVTSVGLADDKWTVISRDNGQGVQNSAFSFVYVPVTTEQVFSGLVTNDGELVALNDQLGDVGGSVNLGTQGYEVTIGDGTIINPSNSVMLIAADYNHGNAGDNIMSYSAVGNVFVVFSQDLPGLNAQFQQGGFRFVVMPMDSVTLNGDEVVVYATDNQATENSDDDIVLTFRRSGDTDAPLTVNYSVGGTATPGDDYDVLSGAVTFPAGESIVELVIAANGDVELEQAESLIVTLQAGTGYTVGVFNKAMASILNAAPQVPTTTVSFQEGTEAYTGQLDMLVSERGTEFDKLGVDYDNYFLDGRPANSSPDDNALIHFDNIFGDGPGQIPVGSEVIDAHLYLTTSTVGNAQTGGPYLVDRLVIPVDYVTAIGENTTTWANLGFDDSPDNFEGFEGARGASTLLPVSGFGTVVQGGVNSADVTPIVQAWSKGEPNYGFSIFSGGTTDGWSICTVGNPNPVLRPRLVVTYTPLSVKEYYYETDQSAVLNTRALPDGATVDGSAVETLFLDLNDANTGTTEALMRFPVTFGTGDDGSIPIGEEVVKAELLIVTNSPIYLGSGNAQTGGDYTVHQMLNDWNTESYFGNLGPVVGTDISPEAARFNGMGWSSMSYVDITTVVRNWRAGAENYGVNVKPDTEDGWQPFFPGIKNNPQLAGAAPMLRVQTAIITPSLFDQWATLNGISGSNFNEDADGDGIVELMEYALGLNPRQYDLLPSLQADGTIRFGKGADAAADPAVQYGLETSTDLVEWETWTPTTDNESEISGQLPMGEARVFGRLTVSYVPVTE</sequence>